<dbReference type="NCBIfam" id="NF033543">
    <property type="entry name" value="transpos_IS256"/>
    <property type="match status" value="1"/>
</dbReference>
<evidence type="ECO:0000256" key="1">
    <source>
        <dbReference type="ARBA" id="ARBA00002190"/>
    </source>
</evidence>
<protein>
    <recommendedName>
        <fullName evidence="6">Mutator family transposase</fullName>
    </recommendedName>
</protein>
<comment type="similarity">
    <text evidence="2 6">Belongs to the transposase mutator family.</text>
</comment>
<evidence type="ECO:0000256" key="6">
    <source>
        <dbReference type="RuleBase" id="RU365089"/>
    </source>
</evidence>
<keyword evidence="6" id="KW-0814">Transposable element</keyword>
<organism evidence="7 8">
    <name type="scientific">Legionella israelensis</name>
    <dbReference type="NCBI Taxonomy" id="454"/>
    <lineage>
        <taxon>Bacteria</taxon>
        <taxon>Pseudomonadati</taxon>
        <taxon>Pseudomonadota</taxon>
        <taxon>Gammaproteobacteria</taxon>
        <taxon>Legionellales</taxon>
        <taxon>Legionellaceae</taxon>
        <taxon>Legionella</taxon>
    </lineage>
</organism>
<dbReference type="AlphaFoldDB" id="A0A0W0WAQ0"/>
<sequence length="357" mass="40888">MTDYNITVGKELLPELLSSQDGLAKLVEGVLNQVLEAQVSESLGADKHERSGERIGYRNGYRPRQLYTRVGPVTLQVPQTRDGSFSTDIFKRYQRSEQAFVLALMEMVVNGVSTRKVNNITEELCGASFSKSTVSQLCSGLDARVRAFNERRFDGDNYPFIMVDAMFIKCRDGDRVVSRAALTISGIRSDGYREILGLRIGDTESYATWDEAFKWLKSRGLKGVMYVVSDQHAGLVEAARKHFQGATWQRCQVHLMRNILGHCSVRHRKDVAEKAKLVFQAPDMEEARRRRDDFIDAFEKKAPKSVTCLEEAFDDAMVVMALPEKYRKRLRTTNMQERINEEIRRRERVIRIFPNDD</sequence>
<keyword evidence="4 6" id="KW-0238">DNA-binding</keyword>
<accession>A0A0W0WAQ0</accession>
<comment type="caution">
    <text evidence="7">The sequence shown here is derived from an EMBL/GenBank/DDBJ whole genome shotgun (WGS) entry which is preliminary data.</text>
</comment>
<reference evidence="7 8" key="1">
    <citation type="submission" date="2015-11" db="EMBL/GenBank/DDBJ databases">
        <title>Genomic analysis of 38 Legionella species identifies large and diverse effector repertoires.</title>
        <authorList>
            <person name="Burstein D."/>
            <person name="Amaro F."/>
            <person name="Zusman T."/>
            <person name="Lifshitz Z."/>
            <person name="Cohen O."/>
            <person name="Gilbert J.A."/>
            <person name="Pupko T."/>
            <person name="Shuman H.A."/>
            <person name="Segal G."/>
        </authorList>
    </citation>
    <scope>NUCLEOTIDE SEQUENCE [LARGE SCALE GENOMIC DNA]</scope>
    <source>
        <strain evidence="7 8">Bercovier 4</strain>
    </source>
</reference>
<dbReference type="RefSeq" id="WP_058501202.1">
    <property type="nucleotide sequence ID" value="NZ_LNYH01000040.1"/>
</dbReference>
<keyword evidence="5 6" id="KW-0233">DNA recombination</keyword>
<evidence type="ECO:0000313" key="8">
    <source>
        <dbReference type="Proteomes" id="UP000054761"/>
    </source>
</evidence>
<gene>
    <name evidence="7" type="ORF">Lisr_0827</name>
</gene>
<dbReference type="Proteomes" id="UP000054761">
    <property type="component" value="Unassembled WGS sequence"/>
</dbReference>
<comment type="function">
    <text evidence="1 6">Required for the transposition of the insertion element.</text>
</comment>
<evidence type="ECO:0000256" key="2">
    <source>
        <dbReference type="ARBA" id="ARBA00010961"/>
    </source>
</evidence>
<dbReference type="PANTHER" id="PTHR33217:SF7">
    <property type="entry name" value="TRANSPOSASE FOR INSERTION SEQUENCE ELEMENT IS1081"/>
    <property type="match status" value="1"/>
</dbReference>
<dbReference type="InterPro" id="IPR001207">
    <property type="entry name" value="Transposase_mutator"/>
</dbReference>
<proteinExistence type="inferred from homology"/>
<evidence type="ECO:0000256" key="5">
    <source>
        <dbReference type="ARBA" id="ARBA00023172"/>
    </source>
</evidence>
<evidence type="ECO:0000256" key="4">
    <source>
        <dbReference type="ARBA" id="ARBA00023125"/>
    </source>
</evidence>
<dbReference type="Pfam" id="PF00872">
    <property type="entry name" value="Transposase_mut"/>
    <property type="match status" value="1"/>
</dbReference>
<dbReference type="GO" id="GO:0006313">
    <property type="term" value="P:DNA transposition"/>
    <property type="evidence" value="ECO:0007669"/>
    <property type="project" value="UniProtKB-UniRule"/>
</dbReference>
<dbReference type="EMBL" id="LNYH01000040">
    <property type="protein sequence ID" value="KTD29384.1"/>
    <property type="molecule type" value="Genomic_DNA"/>
</dbReference>
<feature type="non-terminal residue" evidence="7">
    <location>
        <position position="357"/>
    </location>
</feature>
<keyword evidence="3 6" id="KW-0815">Transposition</keyword>
<name>A0A0W0WAQ0_9GAMM</name>
<evidence type="ECO:0000256" key="3">
    <source>
        <dbReference type="ARBA" id="ARBA00022578"/>
    </source>
</evidence>
<dbReference type="GO" id="GO:0003677">
    <property type="term" value="F:DNA binding"/>
    <property type="evidence" value="ECO:0007669"/>
    <property type="project" value="UniProtKB-UniRule"/>
</dbReference>
<dbReference type="PANTHER" id="PTHR33217">
    <property type="entry name" value="TRANSPOSASE FOR INSERTION SEQUENCE ELEMENT IS1081"/>
    <property type="match status" value="1"/>
</dbReference>
<dbReference type="GO" id="GO:0004803">
    <property type="term" value="F:transposase activity"/>
    <property type="evidence" value="ECO:0007669"/>
    <property type="project" value="UniProtKB-UniRule"/>
</dbReference>
<evidence type="ECO:0000313" key="7">
    <source>
        <dbReference type="EMBL" id="KTD29384.1"/>
    </source>
</evidence>
<keyword evidence="8" id="KW-1185">Reference proteome</keyword>